<dbReference type="STRING" id="6832.A0A553NUL3"/>
<proteinExistence type="predicted"/>
<evidence type="ECO:0008006" key="12">
    <source>
        <dbReference type="Google" id="ProtNLM"/>
    </source>
</evidence>
<dbReference type="InterPro" id="IPR008984">
    <property type="entry name" value="SMAD_FHA_dom_sf"/>
</dbReference>
<protein>
    <recommendedName>
        <fullName evidence="12">Fork-head domain-containing protein</fullName>
    </recommendedName>
</protein>
<dbReference type="PROSITE" id="PS50006">
    <property type="entry name" value="FHA_DOMAIN"/>
    <property type="match status" value="1"/>
</dbReference>
<dbReference type="GO" id="GO:0000978">
    <property type="term" value="F:RNA polymerase II cis-regulatory region sequence-specific DNA binding"/>
    <property type="evidence" value="ECO:0007669"/>
    <property type="project" value="TreeGrafter"/>
</dbReference>
<feature type="domain" description="Fork-head" evidence="9">
    <location>
        <begin position="361"/>
        <end position="456"/>
    </location>
</feature>
<dbReference type="InterPro" id="IPR036390">
    <property type="entry name" value="WH_DNA-bd_sf"/>
</dbReference>
<feature type="region of interest" description="Disordered" evidence="7">
    <location>
        <begin position="335"/>
        <end position="361"/>
    </location>
</feature>
<feature type="compositionally biased region" description="Low complexity" evidence="7">
    <location>
        <begin position="772"/>
        <end position="782"/>
    </location>
</feature>
<evidence type="ECO:0000259" key="8">
    <source>
        <dbReference type="PROSITE" id="PS50006"/>
    </source>
</evidence>
<dbReference type="InterPro" id="IPR030456">
    <property type="entry name" value="TF_fork_head_CS_2"/>
</dbReference>
<evidence type="ECO:0000313" key="10">
    <source>
        <dbReference type="EMBL" id="TRY69110.1"/>
    </source>
</evidence>
<keyword evidence="4" id="KW-0804">Transcription</keyword>
<sequence>MWVPAVTGSSSPNIARVLDSLSQADPPPQSYSDHFRPMTSPASPRAPQDSDAWALLALKEPSGPVKSKSPIKAMEVPDEDGFDGRLREPIAKLQGKEFEYLVRQNRLIIGRNSSTRGDVDVNMGHSTFVSRKHIEIFYQDSNFFLSCNGKNGIFVDGTFQRKSAPPLQLAKKCTMRFPSTNIRLYFQSLLEESDLMNKVELPSPNKVDIKPLSINIPSGRVDNNVYHASPPHSPAGTISVPNSCPTSPSGRLHPYGSIHLGRHLDVSSTGSRSRVVPQSGLLGNVSGPQPALTVEIEDSKPDVNELTHNAVVYPSEDGQHLSTVPPGGNRVSLQVTSNGTPFHLPPPPTETVSPSKQDESKPPFSYAQLIVQAISQAPDKQLTLSGIYTYITKNYPYYRTADKGWQNSIRHNLSLNRYFVKVPRSQEEPGKGSFWRIDPASEPKLVEQSFRRRRQRGVPCFRAPFMASNSRSAPSSPNHVGMSGLMTPESLSREGSPTPAEITLHAAHPEDGHQIVGTHLEVKTSTFTPNQQNAPSLFNPIVLTPSGHQQPIQIATPNNQPRVIVAQSGHGGNQPRLLVPAQNLTLLNGNGMTTTGISQASFMPKSEVETHKIISSGGGPLILQTAMPNINTTTTTFLTTDGSNVKRIISAAPSAQLVTTPNHSESNSINLSGVTVTPAMTIVSTSSALPVMHNLLNHGSNPSLSVSVAQFVSANNSSKNGVTVSLTSSPSSIAPIPATTIEVPLKSTSKVEVKPIMEEPQAKRARIDTVVPASQPQQQAQQHLVVSGGGTNGEHHHHHHHHNNHPQHK</sequence>
<dbReference type="SMART" id="SM00240">
    <property type="entry name" value="FHA"/>
    <property type="match status" value="1"/>
</dbReference>
<evidence type="ECO:0000256" key="3">
    <source>
        <dbReference type="ARBA" id="ARBA00023125"/>
    </source>
</evidence>
<dbReference type="InterPro" id="IPR047394">
    <property type="entry name" value="FH_FOXK1"/>
</dbReference>
<name>A0A553NUL3_TIGCA</name>
<feature type="region of interest" description="Disordered" evidence="7">
    <location>
        <begin position="468"/>
        <end position="497"/>
    </location>
</feature>
<dbReference type="InterPro" id="IPR001766">
    <property type="entry name" value="Fork_head_dom"/>
</dbReference>
<dbReference type="PANTHER" id="PTHR45881">
    <property type="entry name" value="CHECKPOINT SUPPRESSOR 1-LIKE, ISOFORM A-RELATED"/>
    <property type="match status" value="1"/>
</dbReference>
<dbReference type="SUPFAM" id="SSF46785">
    <property type="entry name" value="Winged helix' DNA-binding domain"/>
    <property type="match status" value="1"/>
</dbReference>
<comment type="caution">
    <text evidence="10">The sequence shown here is derived from an EMBL/GenBank/DDBJ whole genome shotgun (WGS) entry which is preliminary data.</text>
</comment>
<dbReference type="PROSITE" id="PS00657">
    <property type="entry name" value="FORK_HEAD_1"/>
    <property type="match status" value="1"/>
</dbReference>
<comment type="subcellular location">
    <subcellularLocation>
        <location evidence="1 6">Nucleus</location>
    </subcellularLocation>
</comment>
<evidence type="ECO:0000313" key="11">
    <source>
        <dbReference type="Proteomes" id="UP000318571"/>
    </source>
</evidence>
<evidence type="ECO:0000256" key="6">
    <source>
        <dbReference type="PROSITE-ProRule" id="PRU00089"/>
    </source>
</evidence>
<dbReference type="InterPro" id="IPR036388">
    <property type="entry name" value="WH-like_DNA-bd_sf"/>
</dbReference>
<dbReference type="PANTHER" id="PTHR45881:SF7">
    <property type="entry name" value="CHECKPOINT SUPPRESSOR 1-LIKE, ISOFORM A-RELATED"/>
    <property type="match status" value="1"/>
</dbReference>
<evidence type="ECO:0000256" key="2">
    <source>
        <dbReference type="ARBA" id="ARBA00023015"/>
    </source>
</evidence>
<feature type="domain" description="FHA" evidence="8">
    <location>
        <begin position="107"/>
        <end position="160"/>
    </location>
</feature>
<accession>A0A553NUL3</accession>
<feature type="DNA-binding region" description="Fork-head" evidence="6">
    <location>
        <begin position="361"/>
        <end position="456"/>
    </location>
</feature>
<keyword evidence="3 6" id="KW-0238">DNA-binding</keyword>
<evidence type="ECO:0000256" key="1">
    <source>
        <dbReference type="ARBA" id="ARBA00004123"/>
    </source>
</evidence>
<reference evidence="10 11" key="1">
    <citation type="journal article" date="2018" name="Nat. Ecol. Evol.">
        <title>Genomic signatures of mitonuclear coevolution across populations of Tigriopus californicus.</title>
        <authorList>
            <person name="Barreto F.S."/>
            <person name="Watson E.T."/>
            <person name="Lima T.G."/>
            <person name="Willett C.S."/>
            <person name="Edmands S."/>
            <person name="Li W."/>
            <person name="Burton R.S."/>
        </authorList>
    </citation>
    <scope>NUCLEOTIDE SEQUENCE [LARGE SCALE GENOMIC DNA]</scope>
    <source>
        <strain evidence="10 11">San Diego</strain>
    </source>
</reference>
<evidence type="ECO:0000259" key="9">
    <source>
        <dbReference type="PROSITE" id="PS50039"/>
    </source>
</evidence>
<gene>
    <name evidence="10" type="ORF">TCAL_12887</name>
</gene>
<dbReference type="PROSITE" id="PS50039">
    <property type="entry name" value="FORK_HEAD_3"/>
    <property type="match status" value="1"/>
</dbReference>
<keyword evidence="11" id="KW-1185">Reference proteome</keyword>
<dbReference type="FunFam" id="2.60.200.20:FF:000031">
    <property type="entry name" value="Forkhead box protein K1"/>
    <property type="match status" value="1"/>
</dbReference>
<dbReference type="Gene3D" id="2.60.200.20">
    <property type="match status" value="1"/>
</dbReference>
<dbReference type="SUPFAM" id="SSF49879">
    <property type="entry name" value="SMAD/FHA domain"/>
    <property type="match status" value="1"/>
</dbReference>
<feature type="region of interest" description="Disordered" evidence="7">
    <location>
        <begin position="771"/>
        <end position="809"/>
    </location>
</feature>
<keyword evidence="2" id="KW-0805">Transcription regulation</keyword>
<dbReference type="OrthoDB" id="691130at2759"/>
<keyword evidence="5 6" id="KW-0539">Nucleus</keyword>
<dbReference type="PRINTS" id="PR00053">
    <property type="entry name" value="FORKHEAD"/>
</dbReference>
<organism evidence="10 11">
    <name type="scientific">Tigriopus californicus</name>
    <name type="common">Marine copepod</name>
    <dbReference type="NCBI Taxonomy" id="6832"/>
    <lineage>
        <taxon>Eukaryota</taxon>
        <taxon>Metazoa</taxon>
        <taxon>Ecdysozoa</taxon>
        <taxon>Arthropoda</taxon>
        <taxon>Crustacea</taxon>
        <taxon>Multicrustacea</taxon>
        <taxon>Hexanauplia</taxon>
        <taxon>Copepoda</taxon>
        <taxon>Harpacticoida</taxon>
        <taxon>Harpacticidae</taxon>
        <taxon>Tigriopus</taxon>
    </lineage>
</organism>
<dbReference type="GO" id="GO:0005634">
    <property type="term" value="C:nucleus"/>
    <property type="evidence" value="ECO:0007669"/>
    <property type="project" value="UniProtKB-SubCell"/>
</dbReference>
<evidence type="ECO:0000256" key="4">
    <source>
        <dbReference type="ARBA" id="ARBA00023163"/>
    </source>
</evidence>
<dbReference type="Proteomes" id="UP000318571">
    <property type="component" value="Chromosome 1"/>
</dbReference>
<feature type="compositionally biased region" description="Basic residues" evidence="7">
    <location>
        <begin position="795"/>
        <end position="809"/>
    </location>
</feature>
<dbReference type="OMA" id="FENFIFY"/>
<feature type="region of interest" description="Disordered" evidence="7">
    <location>
        <begin position="1"/>
        <end position="50"/>
    </location>
</feature>
<dbReference type="SMART" id="SM00339">
    <property type="entry name" value="FH"/>
    <property type="match status" value="1"/>
</dbReference>
<evidence type="ECO:0000256" key="5">
    <source>
        <dbReference type="ARBA" id="ARBA00023242"/>
    </source>
</evidence>
<dbReference type="GO" id="GO:0045893">
    <property type="term" value="P:positive regulation of DNA-templated transcription"/>
    <property type="evidence" value="ECO:0007669"/>
    <property type="project" value="UniProtKB-ARBA"/>
</dbReference>
<dbReference type="InterPro" id="IPR000253">
    <property type="entry name" value="FHA_dom"/>
</dbReference>
<dbReference type="CDD" id="cd20054">
    <property type="entry name" value="FH_FOXK1"/>
    <property type="match status" value="1"/>
</dbReference>
<dbReference type="GO" id="GO:0000981">
    <property type="term" value="F:DNA-binding transcription factor activity, RNA polymerase II-specific"/>
    <property type="evidence" value="ECO:0007669"/>
    <property type="project" value="TreeGrafter"/>
</dbReference>
<dbReference type="PROSITE" id="PS00658">
    <property type="entry name" value="FORK_HEAD_2"/>
    <property type="match status" value="1"/>
</dbReference>
<dbReference type="FunFam" id="1.10.10.10:FF:000030">
    <property type="entry name" value="Forkhead box protein K2"/>
    <property type="match status" value="1"/>
</dbReference>
<dbReference type="EMBL" id="VCGU01000010">
    <property type="protein sequence ID" value="TRY69110.1"/>
    <property type="molecule type" value="Genomic_DNA"/>
</dbReference>
<dbReference type="Gene3D" id="1.10.10.10">
    <property type="entry name" value="Winged helix-like DNA-binding domain superfamily/Winged helix DNA-binding domain"/>
    <property type="match status" value="1"/>
</dbReference>
<dbReference type="Pfam" id="PF00250">
    <property type="entry name" value="Forkhead"/>
    <property type="match status" value="1"/>
</dbReference>
<dbReference type="InterPro" id="IPR018122">
    <property type="entry name" value="TF_fork_head_CS_1"/>
</dbReference>
<evidence type="ECO:0000256" key="7">
    <source>
        <dbReference type="SAM" id="MobiDB-lite"/>
    </source>
</evidence>
<feature type="compositionally biased region" description="Low complexity" evidence="7">
    <location>
        <begin position="468"/>
        <end position="478"/>
    </location>
</feature>
<dbReference type="Pfam" id="PF00498">
    <property type="entry name" value="FHA"/>
    <property type="match status" value="1"/>
</dbReference>
<dbReference type="AlphaFoldDB" id="A0A553NUL3"/>
<dbReference type="CDD" id="cd22688">
    <property type="entry name" value="FHA_FOXK"/>
    <property type="match status" value="1"/>
</dbReference>